<proteinExistence type="predicted"/>
<evidence type="ECO:0000313" key="2">
    <source>
        <dbReference type="Proteomes" id="UP000003900"/>
    </source>
</evidence>
<dbReference type="EMBL" id="AHKH01000028">
    <property type="protein sequence ID" value="EHQ61874.1"/>
    <property type="molecule type" value="Genomic_DNA"/>
</dbReference>
<dbReference type="AlphaFoldDB" id="H3SG64"/>
<evidence type="ECO:0000313" key="1">
    <source>
        <dbReference type="EMBL" id="EHQ61874.1"/>
    </source>
</evidence>
<gene>
    <name evidence="1" type="ORF">PDENDC454_12595</name>
</gene>
<dbReference type="OrthoDB" id="1953806at2"/>
<reference evidence="1 2" key="1">
    <citation type="journal article" date="2012" name="J. Bacteriol.">
        <title>Genome Sequence of the Pattern-Forming Social Bacterium Paenibacillus dendritiformis C454 Chiral Morphotype.</title>
        <authorList>
            <person name="Sirota-Madi A."/>
            <person name="Olender T."/>
            <person name="Helman Y."/>
            <person name="Brainis I."/>
            <person name="Finkelshtein A."/>
            <person name="Roth D."/>
            <person name="Hagai E."/>
            <person name="Leshkowitz D."/>
            <person name="Brodsky L."/>
            <person name="Galatenko V."/>
            <person name="Nikolaev V."/>
            <person name="Gutnick D.L."/>
            <person name="Lancet D."/>
            <person name="Ben-Jacob E."/>
        </authorList>
    </citation>
    <scope>NUCLEOTIDE SEQUENCE [LARGE SCALE GENOMIC DNA]</scope>
    <source>
        <strain evidence="1 2">C454</strain>
    </source>
</reference>
<dbReference type="STRING" id="1131935.PDENDC454_12595"/>
<dbReference type="RefSeq" id="WP_006677018.1">
    <property type="nucleotide sequence ID" value="NZ_AHKH01000028.1"/>
</dbReference>
<organism evidence="1 2">
    <name type="scientific">Paenibacillus dendritiformis C454</name>
    <dbReference type="NCBI Taxonomy" id="1131935"/>
    <lineage>
        <taxon>Bacteria</taxon>
        <taxon>Bacillati</taxon>
        <taxon>Bacillota</taxon>
        <taxon>Bacilli</taxon>
        <taxon>Bacillales</taxon>
        <taxon>Paenibacillaceae</taxon>
        <taxon>Paenibacillus</taxon>
    </lineage>
</organism>
<sequence length="164" mass="19542">MEYNNRNMSDLKSDLFRSLISMTNKNFLPSEKVLYPNIVEIRGCFILDLEGELNAENINWDMVMKFHKDKTGYEASCNELRVNDYIKDIDMTKNNILICAFQIMEGWEDQLRKCFPGHKFLIVLSCDDQYATLRFYKERPEEKSWLSYNLDEYKDQGIMVKEVF</sequence>
<keyword evidence="2" id="KW-1185">Reference proteome</keyword>
<comment type="caution">
    <text evidence="1">The sequence shown here is derived from an EMBL/GenBank/DDBJ whole genome shotgun (WGS) entry which is preliminary data.</text>
</comment>
<name>H3SG64_9BACL</name>
<protein>
    <submittedName>
        <fullName evidence="1">Uncharacterized protein</fullName>
    </submittedName>
</protein>
<accession>H3SG64</accession>
<dbReference type="Proteomes" id="UP000003900">
    <property type="component" value="Unassembled WGS sequence"/>
</dbReference>